<reference evidence="3" key="2">
    <citation type="journal article" date="2022" name="Hortic Res">
        <title>The genome of Dioscorea zingiberensis sheds light on the biosynthesis, origin and evolution of the medicinally important diosgenin saponins.</title>
        <authorList>
            <person name="Li Y."/>
            <person name="Tan C."/>
            <person name="Li Z."/>
            <person name="Guo J."/>
            <person name="Li S."/>
            <person name="Chen X."/>
            <person name="Wang C."/>
            <person name="Dai X."/>
            <person name="Yang H."/>
            <person name="Song W."/>
            <person name="Hou L."/>
            <person name="Xu J."/>
            <person name="Tong Z."/>
            <person name="Xu A."/>
            <person name="Yuan X."/>
            <person name="Wang W."/>
            <person name="Yang Q."/>
            <person name="Chen L."/>
            <person name="Sun Z."/>
            <person name="Wang K."/>
            <person name="Pan B."/>
            <person name="Chen J."/>
            <person name="Bao Y."/>
            <person name="Liu F."/>
            <person name="Qi X."/>
            <person name="Gang D.R."/>
            <person name="Wen J."/>
            <person name="Li J."/>
        </authorList>
    </citation>
    <scope>NUCLEOTIDE SEQUENCE</scope>
    <source>
        <strain evidence="3">Dzin_1.0</strain>
    </source>
</reference>
<evidence type="ECO:0000259" key="2">
    <source>
        <dbReference type="PROSITE" id="PS50927"/>
    </source>
</evidence>
<dbReference type="Gene3D" id="2.90.10.10">
    <property type="entry name" value="Bulb-type lectin domain"/>
    <property type="match status" value="1"/>
</dbReference>
<evidence type="ECO:0000313" key="3">
    <source>
        <dbReference type="EMBL" id="KAJ0978101.1"/>
    </source>
</evidence>
<feature type="chain" id="PRO_5038758030" description="Bulb-type lectin domain-containing protein" evidence="1">
    <location>
        <begin position="24"/>
        <end position="144"/>
    </location>
</feature>
<feature type="domain" description="Bulb-type lectin" evidence="2">
    <location>
        <begin position="32"/>
        <end position="144"/>
    </location>
</feature>
<evidence type="ECO:0000256" key="1">
    <source>
        <dbReference type="SAM" id="SignalP"/>
    </source>
</evidence>
<accession>A0A9D5CR17</accession>
<reference evidence="3" key="1">
    <citation type="submission" date="2021-03" db="EMBL/GenBank/DDBJ databases">
        <authorList>
            <person name="Li Z."/>
            <person name="Yang C."/>
        </authorList>
    </citation>
    <scope>NUCLEOTIDE SEQUENCE</scope>
    <source>
        <strain evidence="3">Dzin_1.0</strain>
        <tissue evidence="3">Leaf</tissue>
    </source>
</reference>
<name>A0A9D5CR17_9LILI</name>
<keyword evidence="1" id="KW-0732">Signal</keyword>
<gene>
    <name evidence="3" type="ORF">J5N97_013575</name>
</gene>
<dbReference type="InterPro" id="IPR001480">
    <property type="entry name" value="Bulb-type_lectin_dom"/>
</dbReference>
<evidence type="ECO:0000313" key="4">
    <source>
        <dbReference type="Proteomes" id="UP001085076"/>
    </source>
</evidence>
<dbReference type="InterPro" id="IPR036426">
    <property type="entry name" value="Bulb-type_lectin_dom_sf"/>
</dbReference>
<proteinExistence type="predicted"/>
<feature type="signal peptide" evidence="1">
    <location>
        <begin position="1"/>
        <end position="23"/>
    </location>
</feature>
<keyword evidence="4" id="KW-1185">Reference proteome</keyword>
<dbReference type="SUPFAM" id="SSF51110">
    <property type="entry name" value="alpha-D-mannose-specific plant lectins"/>
    <property type="match status" value="1"/>
</dbReference>
<dbReference type="EMBL" id="JAGGNH010000003">
    <property type="protein sequence ID" value="KAJ0978101.1"/>
    <property type="molecule type" value="Genomic_DNA"/>
</dbReference>
<sequence>MAPSAILLSLWAIFGLVASTCKATDYVLYSDRSRFHPGQSLSYDMTRHGIPGPASLVMQSCCNLVLSRTDTGKVLWQSHKFSDSHDCVVTLDGNGELFVKHGNREILWRSETRSKNYGIYALALRKDARLVIYGPQVWNTKPFW</sequence>
<dbReference type="SMART" id="SM00108">
    <property type="entry name" value="B_lectin"/>
    <property type="match status" value="1"/>
</dbReference>
<dbReference type="PROSITE" id="PS50927">
    <property type="entry name" value="BULB_LECTIN"/>
    <property type="match status" value="1"/>
</dbReference>
<dbReference type="OrthoDB" id="1884773at2759"/>
<protein>
    <recommendedName>
        <fullName evidence="2">Bulb-type lectin domain-containing protein</fullName>
    </recommendedName>
</protein>
<organism evidence="3 4">
    <name type="scientific">Dioscorea zingiberensis</name>
    <dbReference type="NCBI Taxonomy" id="325984"/>
    <lineage>
        <taxon>Eukaryota</taxon>
        <taxon>Viridiplantae</taxon>
        <taxon>Streptophyta</taxon>
        <taxon>Embryophyta</taxon>
        <taxon>Tracheophyta</taxon>
        <taxon>Spermatophyta</taxon>
        <taxon>Magnoliopsida</taxon>
        <taxon>Liliopsida</taxon>
        <taxon>Dioscoreales</taxon>
        <taxon>Dioscoreaceae</taxon>
        <taxon>Dioscorea</taxon>
    </lineage>
</organism>
<dbReference type="GO" id="GO:0051707">
    <property type="term" value="P:response to other organism"/>
    <property type="evidence" value="ECO:0007669"/>
    <property type="project" value="UniProtKB-ARBA"/>
</dbReference>
<dbReference type="Proteomes" id="UP001085076">
    <property type="component" value="Miscellaneous, Linkage group lg03"/>
</dbReference>
<comment type="caution">
    <text evidence="3">The sequence shown here is derived from an EMBL/GenBank/DDBJ whole genome shotgun (WGS) entry which is preliminary data.</text>
</comment>
<dbReference type="AlphaFoldDB" id="A0A9D5CR17"/>